<dbReference type="PRINTS" id="PR00081">
    <property type="entry name" value="GDHRDH"/>
</dbReference>
<dbReference type="PROSITE" id="PS00061">
    <property type="entry name" value="ADH_SHORT"/>
    <property type="match status" value="1"/>
</dbReference>
<organism evidence="3 4">
    <name type="scientific">Tardiphaga robiniae</name>
    <dbReference type="NCBI Taxonomy" id="943830"/>
    <lineage>
        <taxon>Bacteria</taxon>
        <taxon>Pseudomonadati</taxon>
        <taxon>Pseudomonadota</taxon>
        <taxon>Alphaproteobacteria</taxon>
        <taxon>Hyphomicrobiales</taxon>
        <taxon>Nitrobacteraceae</taxon>
        <taxon>Tardiphaga</taxon>
    </lineage>
</organism>
<dbReference type="Pfam" id="PF13561">
    <property type="entry name" value="adh_short_C2"/>
    <property type="match status" value="1"/>
</dbReference>
<reference evidence="4" key="1">
    <citation type="journal article" date="2020" name="Mol. Plant Microbe">
        <title>Rhizobial microsymbionts of the narrowly endemic Oxytropis species growing in Kamchatka are characterized by significant genetic diversity and possess a set of genes that are associated with T3SS and T6SS secretion systems and can affect the development of symbiosis.</title>
        <authorList>
            <person name="Safronova V."/>
            <person name="Guro P."/>
            <person name="Sazanova A."/>
            <person name="Kuznetsova I."/>
            <person name="Belimov A."/>
            <person name="Yakubov V."/>
            <person name="Chirak E."/>
            <person name="Afonin A."/>
            <person name="Gogolev Y."/>
            <person name="Andronov E."/>
            <person name="Tikhonovich I."/>
        </authorList>
    </citation>
    <scope>NUCLEOTIDE SEQUENCE [LARGE SCALE GENOMIC DNA]</scope>
    <source>
        <strain evidence="4">581</strain>
    </source>
</reference>
<dbReference type="Proteomes" id="UP000515291">
    <property type="component" value="Chromosome"/>
</dbReference>
<evidence type="ECO:0000256" key="1">
    <source>
        <dbReference type="ARBA" id="ARBA00006484"/>
    </source>
</evidence>
<name>A0A7G6TYP5_9BRAD</name>
<dbReference type="InterPro" id="IPR002347">
    <property type="entry name" value="SDR_fam"/>
</dbReference>
<comment type="similarity">
    <text evidence="1">Belongs to the short-chain dehydrogenases/reductases (SDR) family.</text>
</comment>
<evidence type="ECO:0000313" key="3">
    <source>
        <dbReference type="EMBL" id="QND71877.1"/>
    </source>
</evidence>
<gene>
    <name evidence="3" type="ORF">HB776_12030</name>
</gene>
<dbReference type="NCBIfam" id="NF005559">
    <property type="entry name" value="PRK07231.1"/>
    <property type="match status" value="1"/>
</dbReference>
<protein>
    <submittedName>
        <fullName evidence="3">SDR family oxidoreductase</fullName>
    </submittedName>
</protein>
<dbReference type="CDD" id="cd05233">
    <property type="entry name" value="SDR_c"/>
    <property type="match status" value="1"/>
</dbReference>
<keyword evidence="2" id="KW-0560">Oxidoreductase</keyword>
<dbReference type="AlphaFoldDB" id="A0A7G6TYP5"/>
<dbReference type="FunFam" id="3.40.50.720:FF:000084">
    <property type="entry name" value="Short-chain dehydrogenase reductase"/>
    <property type="match status" value="1"/>
</dbReference>
<dbReference type="Gene3D" id="3.40.50.720">
    <property type="entry name" value="NAD(P)-binding Rossmann-like Domain"/>
    <property type="match status" value="1"/>
</dbReference>
<dbReference type="EMBL" id="CP050292">
    <property type="protein sequence ID" value="QND71877.1"/>
    <property type="molecule type" value="Genomic_DNA"/>
</dbReference>
<sequence>MGRLAGKSVIITGAGSGIGRAAAQLFSLEGAKLIIVDRSESVHETAKLVSDAGGTIEAITADAGSESDVKAYVEKALSKYGKLDAIWANAGVSGGLVSLLEQTVEQWQEILRINLIGPFLAIKHSMPHMVKQGHGSIVLTASVAGLKSGASGHPYASSKAGVISLVQTTAYSLSGTGVRINAVCPGLIETGMTKPIFDNAKERGTQGKIGQLNPLKRAGQPHELAAMGLFLASDEASYVNGQAIPVDGGLTASMPYAGKPI</sequence>
<dbReference type="SUPFAM" id="SSF51735">
    <property type="entry name" value="NAD(P)-binding Rossmann-fold domains"/>
    <property type="match status" value="1"/>
</dbReference>
<dbReference type="KEGG" id="trb:HB776_12030"/>
<dbReference type="GO" id="GO:0016491">
    <property type="term" value="F:oxidoreductase activity"/>
    <property type="evidence" value="ECO:0007669"/>
    <property type="project" value="UniProtKB-KW"/>
</dbReference>
<dbReference type="RefSeq" id="WP_184517917.1">
    <property type="nucleotide sequence ID" value="NZ_CP050292.1"/>
</dbReference>
<dbReference type="InterPro" id="IPR036291">
    <property type="entry name" value="NAD(P)-bd_dom_sf"/>
</dbReference>
<dbReference type="PRINTS" id="PR00080">
    <property type="entry name" value="SDRFAMILY"/>
</dbReference>
<accession>A0A7G6TYP5</accession>
<evidence type="ECO:0000256" key="2">
    <source>
        <dbReference type="ARBA" id="ARBA00023002"/>
    </source>
</evidence>
<dbReference type="InterPro" id="IPR020904">
    <property type="entry name" value="Sc_DH/Rdtase_CS"/>
</dbReference>
<dbReference type="PANTHER" id="PTHR24321:SF8">
    <property type="entry name" value="ESTRADIOL 17-BETA-DEHYDROGENASE 8-RELATED"/>
    <property type="match status" value="1"/>
</dbReference>
<dbReference type="PANTHER" id="PTHR24321">
    <property type="entry name" value="DEHYDROGENASES, SHORT CHAIN"/>
    <property type="match status" value="1"/>
</dbReference>
<evidence type="ECO:0000313" key="4">
    <source>
        <dbReference type="Proteomes" id="UP000515291"/>
    </source>
</evidence>
<proteinExistence type="inferred from homology"/>